<dbReference type="GO" id="GO:0005737">
    <property type="term" value="C:cytoplasm"/>
    <property type="evidence" value="ECO:0007669"/>
    <property type="project" value="TreeGrafter"/>
</dbReference>
<dbReference type="PANTHER" id="PTHR43735:SF24">
    <property type="entry name" value="NUCLEOTIDE-DISULPHIDE OXIDOREDUCTASE AMID-LIKE, PUTATIVE (AFU_ORTHOLOGUE AFUA_1G17180)-RELATED"/>
    <property type="match status" value="1"/>
</dbReference>
<evidence type="ECO:0000313" key="2">
    <source>
        <dbReference type="EMBL" id="KUJ10931.1"/>
    </source>
</evidence>
<dbReference type="STRING" id="149040.A0A194WSK7"/>
<name>A0A194WSK7_MOLSC</name>
<dbReference type="AlphaFoldDB" id="A0A194WSK7"/>
<dbReference type="GO" id="GO:0004174">
    <property type="term" value="F:electron-transferring-flavoprotein dehydrogenase activity"/>
    <property type="evidence" value="ECO:0007669"/>
    <property type="project" value="TreeGrafter"/>
</dbReference>
<sequence length="426" mass="46340">MGSIEGELAVKETPTKILVIGGCYGGLSAALNLHDLCSGKQSRATLHLPSEETGPRPKLPVDIKVVDERDGYYHLIGSPLALASEDFAEKAWKKYEELPTLKAPGISFIQGRASSVDCEKKVAVLTDTLSGKKSEEHYDYLVVSTGLRREWPTVPQALRRKEYLAEVTAHIRAARSARECVAVIGGAGAVGIEMAAELKLVKPTLDVKLIHSRERLLSTEPLPDEFKDRTASVLRESGVDLILGHRVYEINPVNNKDEKPLFRLKLSDGSEMLAGHVIPAISHGVPSTDFLPANSLNQEGYVNIDGTLNFKNSTPNSSSHFAVGDIANWSGIKRCGAAMAMGHVTAVNIHQQLLQARFGTEPMFAEFPEVPPMIALAAGKQAVLYGEKEGTTWGEDKMQMMFGDDLGYSICWNYLGLGNDGSVEQK</sequence>
<dbReference type="PANTHER" id="PTHR43735">
    <property type="entry name" value="APOPTOSIS-INDUCING FACTOR 1"/>
    <property type="match status" value="1"/>
</dbReference>
<dbReference type="GO" id="GO:0050660">
    <property type="term" value="F:flavin adenine dinucleotide binding"/>
    <property type="evidence" value="ECO:0007669"/>
    <property type="project" value="TreeGrafter"/>
</dbReference>
<dbReference type="EMBL" id="KQ947428">
    <property type="protein sequence ID" value="KUJ10931.1"/>
    <property type="molecule type" value="Genomic_DNA"/>
</dbReference>
<dbReference type="Gene3D" id="3.50.50.100">
    <property type="match status" value="1"/>
</dbReference>
<dbReference type="Pfam" id="PF07992">
    <property type="entry name" value="Pyr_redox_2"/>
    <property type="match status" value="1"/>
</dbReference>
<dbReference type="OrthoDB" id="202203at2759"/>
<dbReference type="RefSeq" id="XP_018065286.1">
    <property type="nucleotide sequence ID" value="XM_018221485.1"/>
</dbReference>
<dbReference type="InParanoid" id="A0A194WSK7"/>
<proteinExistence type="predicted"/>
<dbReference type="PRINTS" id="PR00368">
    <property type="entry name" value="FADPNR"/>
</dbReference>
<reference evidence="2 3" key="1">
    <citation type="submission" date="2015-10" db="EMBL/GenBank/DDBJ databases">
        <title>Full genome of DAOMC 229536 Phialocephala scopiformis, a fungal endophyte of spruce producing the potent anti-insectan compound rugulosin.</title>
        <authorList>
            <consortium name="DOE Joint Genome Institute"/>
            <person name="Walker A.K."/>
            <person name="Frasz S.L."/>
            <person name="Seifert K.A."/>
            <person name="Miller J.D."/>
            <person name="Mondo S.J."/>
            <person name="Labutti K."/>
            <person name="Lipzen A."/>
            <person name="Dockter R."/>
            <person name="Kennedy M."/>
            <person name="Grigoriev I.V."/>
            <person name="Spatafora J.W."/>
        </authorList>
    </citation>
    <scope>NUCLEOTIDE SEQUENCE [LARGE SCALE GENOMIC DNA]</scope>
    <source>
        <strain evidence="2 3">CBS 120377</strain>
    </source>
</reference>
<dbReference type="Proteomes" id="UP000070700">
    <property type="component" value="Unassembled WGS sequence"/>
</dbReference>
<feature type="domain" description="FAD/NAD(P)-binding" evidence="1">
    <location>
        <begin position="16"/>
        <end position="342"/>
    </location>
</feature>
<protein>
    <submittedName>
        <fullName evidence="2">FAD/NAD(P)-binding domain-containing protein</fullName>
    </submittedName>
</protein>
<keyword evidence="3" id="KW-1185">Reference proteome</keyword>
<dbReference type="PRINTS" id="PR00411">
    <property type="entry name" value="PNDRDTASEI"/>
</dbReference>
<dbReference type="InterPro" id="IPR036188">
    <property type="entry name" value="FAD/NAD-bd_sf"/>
</dbReference>
<evidence type="ECO:0000259" key="1">
    <source>
        <dbReference type="Pfam" id="PF07992"/>
    </source>
</evidence>
<gene>
    <name evidence="2" type="ORF">LY89DRAFT_759917</name>
</gene>
<evidence type="ECO:0000313" key="3">
    <source>
        <dbReference type="Proteomes" id="UP000070700"/>
    </source>
</evidence>
<accession>A0A194WSK7</accession>
<dbReference type="InterPro" id="IPR023753">
    <property type="entry name" value="FAD/NAD-binding_dom"/>
</dbReference>
<dbReference type="SUPFAM" id="SSF51905">
    <property type="entry name" value="FAD/NAD(P)-binding domain"/>
    <property type="match status" value="1"/>
</dbReference>
<dbReference type="KEGG" id="psco:LY89DRAFT_759917"/>
<organism evidence="2 3">
    <name type="scientific">Mollisia scopiformis</name>
    <name type="common">Conifer needle endophyte fungus</name>
    <name type="synonym">Phialocephala scopiformis</name>
    <dbReference type="NCBI Taxonomy" id="149040"/>
    <lineage>
        <taxon>Eukaryota</taxon>
        <taxon>Fungi</taxon>
        <taxon>Dikarya</taxon>
        <taxon>Ascomycota</taxon>
        <taxon>Pezizomycotina</taxon>
        <taxon>Leotiomycetes</taxon>
        <taxon>Helotiales</taxon>
        <taxon>Mollisiaceae</taxon>
        <taxon>Mollisia</taxon>
    </lineage>
</organism>
<dbReference type="GeneID" id="28831211"/>